<gene>
    <name evidence="1" type="ORF">ETSY2_22220</name>
</gene>
<protein>
    <submittedName>
        <fullName evidence="1">Uncharacterized protein</fullName>
    </submittedName>
</protein>
<comment type="caution">
    <text evidence="1">The sequence shown here is derived from an EMBL/GenBank/DDBJ whole genome shotgun (WGS) entry which is preliminary data.</text>
</comment>
<dbReference type="EMBL" id="AZHX01000928">
    <property type="protein sequence ID" value="ETX05567.1"/>
    <property type="molecule type" value="Genomic_DNA"/>
</dbReference>
<accession>W4M7E4</accession>
<proteinExistence type="predicted"/>
<organism evidence="1 2">
    <name type="scientific">Candidatus Entotheonella gemina</name>
    <dbReference type="NCBI Taxonomy" id="1429439"/>
    <lineage>
        <taxon>Bacteria</taxon>
        <taxon>Pseudomonadati</taxon>
        <taxon>Nitrospinota/Tectimicrobiota group</taxon>
        <taxon>Candidatus Tectimicrobiota</taxon>
        <taxon>Candidatus Entotheonellia</taxon>
        <taxon>Candidatus Entotheonellales</taxon>
        <taxon>Candidatus Entotheonellaceae</taxon>
        <taxon>Candidatus Entotheonella</taxon>
    </lineage>
</organism>
<keyword evidence="2" id="KW-1185">Reference proteome</keyword>
<evidence type="ECO:0000313" key="1">
    <source>
        <dbReference type="EMBL" id="ETX05567.1"/>
    </source>
</evidence>
<sequence>MSSVNINSYPLDVKDRIVIVLEYGRIARSSKIQGCIERLGGLAVTQNVYMVSASQYSPEGVAEALIPGIEDGETIVLLFEQRGKLSSRLLVNGIEQRQEGIVPI</sequence>
<dbReference type="AlphaFoldDB" id="W4M7E4"/>
<reference evidence="1 2" key="1">
    <citation type="journal article" date="2014" name="Nature">
        <title>An environmental bacterial taxon with a large and distinct metabolic repertoire.</title>
        <authorList>
            <person name="Wilson M.C."/>
            <person name="Mori T."/>
            <person name="Ruckert C."/>
            <person name="Uria A.R."/>
            <person name="Helf M.J."/>
            <person name="Takada K."/>
            <person name="Gernert C."/>
            <person name="Steffens U.A."/>
            <person name="Heycke N."/>
            <person name="Schmitt S."/>
            <person name="Rinke C."/>
            <person name="Helfrich E.J."/>
            <person name="Brachmann A.O."/>
            <person name="Gurgui C."/>
            <person name="Wakimoto T."/>
            <person name="Kracht M."/>
            <person name="Crusemann M."/>
            <person name="Hentschel U."/>
            <person name="Abe I."/>
            <person name="Matsunaga S."/>
            <person name="Kalinowski J."/>
            <person name="Takeyama H."/>
            <person name="Piel J."/>
        </authorList>
    </citation>
    <scope>NUCLEOTIDE SEQUENCE [LARGE SCALE GENOMIC DNA]</scope>
    <source>
        <strain evidence="2">TSY2</strain>
    </source>
</reference>
<dbReference type="Proteomes" id="UP000019140">
    <property type="component" value="Unassembled WGS sequence"/>
</dbReference>
<dbReference type="HOGENOM" id="CLU_2245005_0_0_7"/>
<evidence type="ECO:0000313" key="2">
    <source>
        <dbReference type="Proteomes" id="UP000019140"/>
    </source>
</evidence>
<name>W4M7E4_9BACT</name>